<sequence length="77" mass="8671">MGRSLGSGKERAMQRKQARTTLRKKTGTRTGRTAVKGRPDPVEKRKVPFALRMSRYDKDRLKVLADHMGLTVSVNST</sequence>
<evidence type="ECO:0000313" key="3">
    <source>
        <dbReference type="Proteomes" id="UP000236569"/>
    </source>
</evidence>
<organism evidence="2 3">
    <name type="scientific">Deinococcus aerius</name>
    <dbReference type="NCBI Taxonomy" id="200253"/>
    <lineage>
        <taxon>Bacteria</taxon>
        <taxon>Thermotogati</taxon>
        <taxon>Deinococcota</taxon>
        <taxon>Deinococci</taxon>
        <taxon>Deinococcales</taxon>
        <taxon>Deinococcaceae</taxon>
        <taxon>Deinococcus</taxon>
    </lineage>
</organism>
<protein>
    <submittedName>
        <fullName evidence="2">Uncharacterized protein</fullName>
    </submittedName>
</protein>
<keyword evidence="3" id="KW-1185">Reference proteome</keyword>
<dbReference type="AlphaFoldDB" id="A0A2I9CR10"/>
<proteinExistence type="predicted"/>
<comment type="caution">
    <text evidence="2">The sequence shown here is derived from an EMBL/GenBank/DDBJ whole genome shotgun (WGS) entry which is preliminary data.</text>
</comment>
<reference evidence="3" key="1">
    <citation type="submission" date="2018-01" db="EMBL/GenBank/DDBJ databases">
        <title>Draft Genome Sequence of the Radioresistant Bacterium Deinococcus aerius TR0125, Isolated from the Higher Atmosphere above Japan.</title>
        <authorList>
            <person name="Satoh K."/>
            <person name="Arai H."/>
            <person name="Sanzen T."/>
            <person name="Kawaguchi Y."/>
            <person name="Hayashi H."/>
            <person name="Yokobori S."/>
            <person name="Yamagishi A."/>
            <person name="Oono Y."/>
            <person name="Narumi I."/>
        </authorList>
    </citation>
    <scope>NUCLEOTIDE SEQUENCE [LARGE SCALE GENOMIC DNA]</scope>
    <source>
        <strain evidence="3">TR0125</strain>
    </source>
</reference>
<evidence type="ECO:0000313" key="2">
    <source>
        <dbReference type="EMBL" id="GBF03884.1"/>
    </source>
</evidence>
<name>A0A2I9CR10_9DEIO</name>
<gene>
    <name evidence="2" type="ORF">DAERI_010056</name>
</gene>
<accession>A0A2I9CR10</accession>
<dbReference type="EMBL" id="BFAG01000001">
    <property type="protein sequence ID" value="GBF03884.1"/>
    <property type="molecule type" value="Genomic_DNA"/>
</dbReference>
<feature type="compositionally biased region" description="Basic residues" evidence="1">
    <location>
        <begin position="14"/>
        <end position="27"/>
    </location>
</feature>
<feature type="region of interest" description="Disordered" evidence="1">
    <location>
        <begin position="1"/>
        <end position="44"/>
    </location>
</feature>
<evidence type="ECO:0000256" key="1">
    <source>
        <dbReference type="SAM" id="MobiDB-lite"/>
    </source>
</evidence>
<dbReference type="Proteomes" id="UP000236569">
    <property type="component" value="Unassembled WGS sequence"/>
</dbReference>